<dbReference type="EMBL" id="CM000883">
    <property type="protein sequence ID" value="PNT63070.1"/>
    <property type="molecule type" value="Genomic_DNA"/>
</dbReference>
<accession>A0A2K2CM16</accession>
<dbReference type="OrthoDB" id="688419at2759"/>
<evidence type="ECO:0000313" key="6">
    <source>
        <dbReference type="EnsemblPlants" id="PNT63070"/>
    </source>
</evidence>
<reference evidence="6" key="3">
    <citation type="submission" date="2018-08" db="UniProtKB">
        <authorList>
            <consortium name="EnsemblPlants"/>
        </authorList>
    </citation>
    <scope>IDENTIFICATION</scope>
    <source>
        <strain evidence="6">cv. Bd21</strain>
    </source>
</reference>
<evidence type="ECO:0000313" key="7">
    <source>
        <dbReference type="Proteomes" id="UP000008810"/>
    </source>
</evidence>
<dbReference type="GO" id="GO:0009827">
    <property type="term" value="P:plant-type cell wall modification"/>
    <property type="evidence" value="ECO:0000318"/>
    <property type="project" value="GO_Central"/>
</dbReference>
<evidence type="ECO:0000313" key="5">
    <source>
        <dbReference type="EMBL" id="PNT63070.1"/>
    </source>
</evidence>
<protein>
    <recommendedName>
        <fullName evidence="4">Pectinesterase inhibitor domain-containing protein</fullName>
    </recommendedName>
</protein>
<dbReference type="InterPro" id="IPR035513">
    <property type="entry name" value="Invertase/methylesterase_inhib"/>
</dbReference>
<dbReference type="Proteomes" id="UP000008810">
    <property type="component" value="Chromosome 4"/>
</dbReference>
<dbReference type="Gene3D" id="1.20.140.40">
    <property type="entry name" value="Invertase/pectin methylesterase inhibitor family protein"/>
    <property type="match status" value="1"/>
</dbReference>
<evidence type="ECO:0000256" key="2">
    <source>
        <dbReference type="SAM" id="MobiDB-lite"/>
    </source>
</evidence>
<sequence length="201" mass="21356">MGTSYRRSTLPPPLILFIILAASLVAGADDDNYAKAACTDTPYPDYCEAILSTAFPPSDRSKFTADTAAEAAVRAAANITARAATLARHETEGIKDGTWWCMDTCATEIEDAAERLGSKGAVNLARVRSFFARTEADSIMWNCDDCQRGKDKKTDLISKDGELEMVMGVASALVKRVPSTGTRKGATTVPATAPAPAPSMD</sequence>
<dbReference type="SUPFAM" id="SSF101148">
    <property type="entry name" value="Plant invertase/pectin methylesterase inhibitor"/>
    <property type="match status" value="1"/>
</dbReference>
<evidence type="ECO:0000256" key="1">
    <source>
        <dbReference type="ARBA" id="ARBA00022729"/>
    </source>
</evidence>
<dbReference type="PANTHER" id="PTHR31080:SF204">
    <property type="entry name" value="PECTINESTERASE INHIBITOR DOMAIN-CONTAINING PROTEIN"/>
    <property type="match status" value="1"/>
</dbReference>
<dbReference type="Gramene" id="PNT63070">
    <property type="protein sequence ID" value="PNT63070"/>
    <property type="gene ID" value="BRADI_4g11076v3"/>
</dbReference>
<dbReference type="GO" id="GO:0009505">
    <property type="term" value="C:plant-type cell wall"/>
    <property type="evidence" value="ECO:0000318"/>
    <property type="project" value="GO_Central"/>
</dbReference>
<evidence type="ECO:0000256" key="3">
    <source>
        <dbReference type="SAM" id="SignalP"/>
    </source>
</evidence>
<dbReference type="InParanoid" id="A0A2K2CM16"/>
<reference evidence="5 6" key="1">
    <citation type="journal article" date="2010" name="Nature">
        <title>Genome sequencing and analysis of the model grass Brachypodium distachyon.</title>
        <authorList>
            <consortium name="International Brachypodium Initiative"/>
        </authorList>
    </citation>
    <scope>NUCLEOTIDE SEQUENCE [LARGE SCALE GENOMIC DNA]</scope>
    <source>
        <strain evidence="5 6">Bd21</strain>
    </source>
</reference>
<keyword evidence="7" id="KW-1185">Reference proteome</keyword>
<keyword evidence="1 3" id="KW-0732">Signal</keyword>
<name>A0A2K2CM16_BRADI</name>
<dbReference type="EnsemblPlants" id="PNT63070">
    <property type="protein sequence ID" value="PNT63070"/>
    <property type="gene ID" value="BRADI_4g11076v3"/>
</dbReference>
<feature type="signal peptide" evidence="3">
    <location>
        <begin position="1"/>
        <end position="28"/>
    </location>
</feature>
<dbReference type="PANTHER" id="PTHR31080">
    <property type="entry name" value="PECTINESTERASE INHIBITOR-LIKE"/>
    <property type="match status" value="1"/>
</dbReference>
<dbReference type="InterPro" id="IPR006501">
    <property type="entry name" value="Pectinesterase_inhib_dom"/>
</dbReference>
<proteinExistence type="predicted"/>
<dbReference type="STRING" id="15368.A0A2K2CM16"/>
<feature type="chain" id="PRO_5033311422" description="Pectinesterase inhibitor domain-containing protein" evidence="3">
    <location>
        <begin position="29"/>
        <end position="201"/>
    </location>
</feature>
<dbReference type="GO" id="GO:0004857">
    <property type="term" value="F:enzyme inhibitor activity"/>
    <property type="evidence" value="ECO:0000318"/>
    <property type="project" value="GO_Central"/>
</dbReference>
<gene>
    <name evidence="5" type="ORF">BRADI_4g11076v3</name>
</gene>
<feature type="region of interest" description="Disordered" evidence="2">
    <location>
        <begin position="179"/>
        <end position="201"/>
    </location>
</feature>
<dbReference type="AlphaFoldDB" id="A0A2K2CM16"/>
<dbReference type="InterPro" id="IPR051955">
    <property type="entry name" value="PME_Inhibitor"/>
</dbReference>
<reference evidence="5" key="2">
    <citation type="submission" date="2017-06" db="EMBL/GenBank/DDBJ databases">
        <title>WGS assembly of Brachypodium distachyon.</title>
        <authorList>
            <consortium name="The International Brachypodium Initiative"/>
            <person name="Lucas S."/>
            <person name="Harmon-Smith M."/>
            <person name="Lail K."/>
            <person name="Tice H."/>
            <person name="Grimwood J."/>
            <person name="Bruce D."/>
            <person name="Barry K."/>
            <person name="Shu S."/>
            <person name="Lindquist E."/>
            <person name="Wang M."/>
            <person name="Pitluck S."/>
            <person name="Vogel J.P."/>
            <person name="Garvin D.F."/>
            <person name="Mockler T.C."/>
            <person name="Schmutz J."/>
            <person name="Rokhsar D."/>
            <person name="Bevan M.W."/>
        </authorList>
    </citation>
    <scope>NUCLEOTIDE SEQUENCE</scope>
    <source>
        <strain evidence="5">Bd21</strain>
    </source>
</reference>
<organism evidence="5">
    <name type="scientific">Brachypodium distachyon</name>
    <name type="common">Purple false brome</name>
    <name type="synonym">Trachynia distachya</name>
    <dbReference type="NCBI Taxonomy" id="15368"/>
    <lineage>
        <taxon>Eukaryota</taxon>
        <taxon>Viridiplantae</taxon>
        <taxon>Streptophyta</taxon>
        <taxon>Embryophyta</taxon>
        <taxon>Tracheophyta</taxon>
        <taxon>Spermatophyta</taxon>
        <taxon>Magnoliopsida</taxon>
        <taxon>Liliopsida</taxon>
        <taxon>Poales</taxon>
        <taxon>Poaceae</taxon>
        <taxon>BOP clade</taxon>
        <taxon>Pooideae</taxon>
        <taxon>Stipodae</taxon>
        <taxon>Brachypodieae</taxon>
        <taxon>Brachypodium</taxon>
    </lineage>
</organism>
<feature type="domain" description="Pectinesterase inhibitor" evidence="4">
    <location>
        <begin position="34"/>
        <end position="158"/>
    </location>
</feature>
<evidence type="ECO:0000259" key="4">
    <source>
        <dbReference type="Pfam" id="PF04043"/>
    </source>
</evidence>
<dbReference type="Pfam" id="PF04043">
    <property type="entry name" value="PMEI"/>
    <property type="match status" value="1"/>
</dbReference>